<protein>
    <submittedName>
        <fullName evidence="2">Uncharacterized protein</fullName>
    </submittedName>
</protein>
<reference evidence="2 3" key="1">
    <citation type="journal article" date="2012" name="Genome Biol.">
        <title>Genome and low-iron response of an oceanic diatom adapted to chronic iron limitation.</title>
        <authorList>
            <person name="Lommer M."/>
            <person name="Specht M."/>
            <person name="Roy A.S."/>
            <person name="Kraemer L."/>
            <person name="Andreson R."/>
            <person name="Gutowska M.A."/>
            <person name="Wolf J."/>
            <person name="Bergner S.V."/>
            <person name="Schilhabel M.B."/>
            <person name="Klostermeier U.C."/>
            <person name="Beiko R.G."/>
            <person name="Rosenstiel P."/>
            <person name="Hippler M."/>
            <person name="Laroche J."/>
        </authorList>
    </citation>
    <scope>NUCLEOTIDE SEQUENCE [LARGE SCALE GENOMIC DNA]</scope>
    <source>
        <strain evidence="2 3">CCMP1005</strain>
    </source>
</reference>
<gene>
    <name evidence="2" type="ORF">THAOC_30525</name>
</gene>
<proteinExistence type="predicted"/>
<feature type="region of interest" description="Disordered" evidence="1">
    <location>
        <begin position="102"/>
        <end position="126"/>
    </location>
</feature>
<dbReference type="AlphaFoldDB" id="K0RB74"/>
<dbReference type="Proteomes" id="UP000266841">
    <property type="component" value="Unassembled WGS sequence"/>
</dbReference>
<name>K0RB74_THAOC</name>
<evidence type="ECO:0000313" key="2">
    <source>
        <dbReference type="EMBL" id="EJK50480.1"/>
    </source>
</evidence>
<feature type="non-terminal residue" evidence="2">
    <location>
        <position position="126"/>
    </location>
</feature>
<keyword evidence="3" id="KW-1185">Reference proteome</keyword>
<evidence type="ECO:0000313" key="3">
    <source>
        <dbReference type="Proteomes" id="UP000266841"/>
    </source>
</evidence>
<comment type="caution">
    <text evidence="2">The sequence shown here is derived from an EMBL/GenBank/DDBJ whole genome shotgun (WGS) entry which is preliminary data.</text>
</comment>
<dbReference type="EMBL" id="AGNL01043575">
    <property type="protein sequence ID" value="EJK50480.1"/>
    <property type="molecule type" value="Genomic_DNA"/>
</dbReference>
<evidence type="ECO:0000256" key="1">
    <source>
        <dbReference type="SAM" id="MobiDB-lite"/>
    </source>
</evidence>
<organism evidence="2 3">
    <name type="scientific">Thalassiosira oceanica</name>
    <name type="common">Marine diatom</name>
    <dbReference type="NCBI Taxonomy" id="159749"/>
    <lineage>
        <taxon>Eukaryota</taxon>
        <taxon>Sar</taxon>
        <taxon>Stramenopiles</taxon>
        <taxon>Ochrophyta</taxon>
        <taxon>Bacillariophyta</taxon>
        <taxon>Coscinodiscophyceae</taxon>
        <taxon>Thalassiosirophycidae</taxon>
        <taxon>Thalassiosirales</taxon>
        <taxon>Thalassiosiraceae</taxon>
        <taxon>Thalassiosira</taxon>
    </lineage>
</organism>
<sequence>MEFIHSHFTLYRPAKKSRRPRETKASVKYNMSNPAPKRLRYEATTTQVKRSVTSQIKYNLTREQIHPTTEQTFGDGRWTDPDQCPTVGSAFAGAKVRDETLSLSAPPSVELEPEERVLKQLPRGPR</sequence>
<accession>K0RB74</accession>